<organism evidence="7 8">
    <name type="scientific">Cladophialophora chaetospira</name>
    <dbReference type="NCBI Taxonomy" id="386627"/>
    <lineage>
        <taxon>Eukaryota</taxon>
        <taxon>Fungi</taxon>
        <taxon>Dikarya</taxon>
        <taxon>Ascomycota</taxon>
        <taxon>Pezizomycotina</taxon>
        <taxon>Eurotiomycetes</taxon>
        <taxon>Chaetothyriomycetidae</taxon>
        <taxon>Chaetothyriales</taxon>
        <taxon>Herpotrichiellaceae</taxon>
        <taxon>Cladophialophora</taxon>
    </lineage>
</organism>
<keyword evidence="4 6" id="KW-1133">Transmembrane helix</keyword>
<dbReference type="CDD" id="cd11482">
    <property type="entry name" value="SLC-NCS1sbd_NRT1-like"/>
    <property type="match status" value="1"/>
</dbReference>
<reference evidence="7" key="1">
    <citation type="submission" date="2022-10" db="EMBL/GenBank/DDBJ databases">
        <title>Culturing micro-colonial fungi from biological soil crusts in the Mojave desert and describing Neophaeococcomyces mojavensis, and introducing the new genera and species Taxawa tesnikishii.</title>
        <authorList>
            <person name="Kurbessoian T."/>
            <person name="Stajich J.E."/>
        </authorList>
    </citation>
    <scope>NUCLEOTIDE SEQUENCE</scope>
    <source>
        <strain evidence="7">TK_41</strain>
    </source>
</reference>
<dbReference type="InterPro" id="IPR045225">
    <property type="entry name" value="Uracil/uridine/allantoin_perm"/>
</dbReference>
<feature type="transmembrane region" description="Helical" evidence="6">
    <location>
        <begin position="195"/>
        <end position="215"/>
    </location>
</feature>
<feature type="transmembrane region" description="Helical" evidence="6">
    <location>
        <begin position="397"/>
        <end position="415"/>
    </location>
</feature>
<sequence length="553" mass="61167">MLPLNTVLKRLQVPHDAEELPPTALISRDVKPIEPERRTWNGAAMFSLWGLLAFNMANWQLGSSLLSVGLNWWQCFLATLIGHLLAAAMVVIASFPGLHYHISFPVSMRIAWGLFGSIFVVLNRILLSIVWFGVQSWLGGTMTYVCLRAMWPSIDNVPATFPASTGMTLPQFIGFIVFYVIQLPILLLNPKQLRFLVMGSTIIGFIVQLVLLIWACATMKGFGSVLKDESPTTGSLGWSFMYGITVTISSITAGILSVCDFSRFARTPAAGQWPQFLGFLPAWLGNVFGIITVAATQQRFGAQLWSVTGLLVAIQDADQTHGTRAAVWFCGAAFLVSQLALNAAGNSFSGGCDMAALLPRWINIRRGQYLTAILGLAINPWYLLSGASVFLSVMSGYSIFIQPSLGIIVGHYFVLQRQRIRVSDLYHVGDNSIYWYTFGCNWRAFVAWLVGVTSHLPGFLATLNKSITVSAASKNLYTLTSMTSFTFAFATILILSYAFPVRRQREFADSHTRQQARQLCEEFITSSAILRLESAMSLPEPIEEYSEVQKVKE</sequence>
<feature type="transmembrane region" description="Helical" evidence="6">
    <location>
        <begin position="169"/>
        <end position="188"/>
    </location>
</feature>
<comment type="caution">
    <text evidence="7">The sequence shown here is derived from an EMBL/GenBank/DDBJ whole genome shotgun (WGS) entry which is preliminary data.</text>
</comment>
<feature type="transmembrane region" description="Helical" evidence="6">
    <location>
        <begin position="369"/>
        <end position="391"/>
    </location>
</feature>
<feature type="transmembrane region" description="Helical" evidence="6">
    <location>
        <begin position="276"/>
        <end position="295"/>
    </location>
</feature>
<evidence type="ECO:0000313" key="8">
    <source>
        <dbReference type="Proteomes" id="UP001172673"/>
    </source>
</evidence>
<feature type="transmembrane region" description="Helical" evidence="6">
    <location>
        <begin position="71"/>
        <end position="98"/>
    </location>
</feature>
<gene>
    <name evidence="7" type="ORF">H2200_008465</name>
</gene>
<evidence type="ECO:0000256" key="5">
    <source>
        <dbReference type="ARBA" id="ARBA00023136"/>
    </source>
</evidence>
<feature type="transmembrane region" description="Helical" evidence="6">
    <location>
        <begin position="435"/>
        <end position="456"/>
    </location>
</feature>
<dbReference type="EMBL" id="JAPDRK010000012">
    <property type="protein sequence ID" value="KAJ9607392.1"/>
    <property type="molecule type" value="Genomic_DNA"/>
</dbReference>
<evidence type="ECO:0000256" key="1">
    <source>
        <dbReference type="ARBA" id="ARBA00004141"/>
    </source>
</evidence>
<dbReference type="Gene3D" id="1.10.4160.10">
    <property type="entry name" value="Hydantoin permease"/>
    <property type="match status" value="1"/>
</dbReference>
<dbReference type="GO" id="GO:0015205">
    <property type="term" value="F:nucleobase transmembrane transporter activity"/>
    <property type="evidence" value="ECO:0007669"/>
    <property type="project" value="TreeGrafter"/>
</dbReference>
<comment type="similarity">
    <text evidence="2">Belongs to the purine-cytosine permease (2.A.39) family.</text>
</comment>
<evidence type="ECO:0000256" key="3">
    <source>
        <dbReference type="ARBA" id="ARBA00022692"/>
    </source>
</evidence>
<dbReference type="GO" id="GO:0005886">
    <property type="term" value="C:plasma membrane"/>
    <property type="evidence" value="ECO:0007669"/>
    <property type="project" value="TreeGrafter"/>
</dbReference>
<evidence type="ECO:0008006" key="9">
    <source>
        <dbReference type="Google" id="ProtNLM"/>
    </source>
</evidence>
<protein>
    <recommendedName>
        <fullName evidence="9">Uracil permease</fullName>
    </recommendedName>
</protein>
<dbReference type="AlphaFoldDB" id="A0AA39CGG0"/>
<name>A0AA39CGG0_9EURO</name>
<evidence type="ECO:0000256" key="6">
    <source>
        <dbReference type="SAM" id="Phobius"/>
    </source>
</evidence>
<feature type="transmembrane region" description="Helical" evidence="6">
    <location>
        <begin position="40"/>
        <end position="59"/>
    </location>
</feature>
<keyword evidence="8" id="KW-1185">Reference proteome</keyword>
<dbReference type="Proteomes" id="UP001172673">
    <property type="component" value="Unassembled WGS sequence"/>
</dbReference>
<evidence type="ECO:0000256" key="4">
    <source>
        <dbReference type="ARBA" id="ARBA00022989"/>
    </source>
</evidence>
<dbReference type="Pfam" id="PF02133">
    <property type="entry name" value="Transp_cyt_pur"/>
    <property type="match status" value="1"/>
</dbReference>
<keyword evidence="5 6" id="KW-0472">Membrane</keyword>
<comment type="subcellular location">
    <subcellularLocation>
        <location evidence="1">Membrane</location>
        <topology evidence="1">Multi-pass membrane protein</topology>
    </subcellularLocation>
</comment>
<dbReference type="PANTHER" id="PTHR30618">
    <property type="entry name" value="NCS1 FAMILY PURINE/PYRIMIDINE TRANSPORTER"/>
    <property type="match status" value="1"/>
</dbReference>
<evidence type="ECO:0000256" key="2">
    <source>
        <dbReference type="ARBA" id="ARBA00008974"/>
    </source>
</evidence>
<feature type="transmembrane region" description="Helical" evidence="6">
    <location>
        <begin position="235"/>
        <end position="256"/>
    </location>
</feature>
<dbReference type="PANTHER" id="PTHR30618:SF4">
    <property type="entry name" value="ALLANTOIN PERMEASE"/>
    <property type="match status" value="1"/>
</dbReference>
<feature type="transmembrane region" description="Helical" evidence="6">
    <location>
        <begin position="476"/>
        <end position="499"/>
    </location>
</feature>
<feature type="transmembrane region" description="Helical" evidence="6">
    <location>
        <begin position="110"/>
        <end position="134"/>
    </location>
</feature>
<evidence type="ECO:0000313" key="7">
    <source>
        <dbReference type="EMBL" id="KAJ9607392.1"/>
    </source>
</evidence>
<feature type="transmembrane region" description="Helical" evidence="6">
    <location>
        <begin position="325"/>
        <end position="348"/>
    </location>
</feature>
<keyword evidence="3 6" id="KW-0812">Transmembrane</keyword>
<dbReference type="InterPro" id="IPR001248">
    <property type="entry name" value="Pur-cyt_permease"/>
</dbReference>
<proteinExistence type="inferred from homology"/>
<accession>A0AA39CGG0</accession>